<dbReference type="Pfam" id="PF02517">
    <property type="entry name" value="Rce1-like"/>
    <property type="match status" value="1"/>
</dbReference>
<gene>
    <name evidence="3" type="ORF">HCR76_16945</name>
</gene>
<reference evidence="3 4" key="1">
    <citation type="submission" date="2020-12" db="EMBL/GenBank/DDBJ databases">
        <title>Microbacterium sp. HY060.</title>
        <authorList>
            <person name="Zhou J."/>
        </authorList>
    </citation>
    <scope>NUCLEOTIDE SEQUENCE [LARGE SCALE GENOMIC DNA]</scope>
    <source>
        <strain evidence="3 4">HY60</strain>
    </source>
</reference>
<name>A0ABX6YJA8_9MICO</name>
<dbReference type="InterPro" id="IPR003675">
    <property type="entry name" value="Rce1/LyrA-like_dom"/>
</dbReference>
<dbReference type="PANTHER" id="PTHR35797:SF1">
    <property type="entry name" value="PROTEASE"/>
    <property type="match status" value="1"/>
</dbReference>
<feature type="transmembrane region" description="Helical" evidence="1">
    <location>
        <begin position="274"/>
        <end position="293"/>
    </location>
</feature>
<keyword evidence="3" id="KW-0378">Hydrolase</keyword>
<keyword evidence="1" id="KW-1133">Transmembrane helix</keyword>
<feature type="transmembrane region" description="Helical" evidence="1">
    <location>
        <begin position="115"/>
        <end position="137"/>
    </location>
</feature>
<feature type="domain" description="CAAX prenyl protease 2/Lysostaphin resistance protein A-like" evidence="2">
    <location>
        <begin position="153"/>
        <end position="255"/>
    </location>
</feature>
<feature type="transmembrane region" description="Helical" evidence="1">
    <location>
        <begin position="244"/>
        <end position="262"/>
    </location>
</feature>
<protein>
    <submittedName>
        <fullName evidence="3">CPBP family intramembrane metalloprotease</fullName>
    </submittedName>
</protein>
<feature type="transmembrane region" description="Helical" evidence="1">
    <location>
        <begin position="187"/>
        <end position="205"/>
    </location>
</feature>
<dbReference type="PANTHER" id="PTHR35797">
    <property type="entry name" value="PROTEASE-RELATED"/>
    <property type="match status" value="1"/>
</dbReference>
<dbReference type="EMBL" id="CP061169">
    <property type="protein sequence ID" value="QPZ38445.1"/>
    <property type="molecule type" value="Genomic_DNA"/>
</dbReference>
<keyword evidence="4" id="KW-1185">Reference proteome</keyword>
<proteinExistence type="predicted"/>
<keyword evidence="1" id="KW-0812">Transmembrane</keyword>
<evidence type="ECO:0000259" key="2">
    <source>
        <dbReference type="Pfam" id="PF02517"/>
    </source>
</evidence>
<keyword evidence="1" id="KW-0472">Membrane</keyword>
<dbReference type="InterPro" id="IPR042150">
    <property type="entry name" value="MmRce1-like"/>
</dbReference>
<dbReference type="Proteomes" id="UP000662814">
    <property type="component" value="Chromosome"/>
</dbReference>
<evidence type="ECO:0000313" key="3">
    <source>
        <dbReference type="EMBL" id="QPZ38445.1"/>
    </source>
</evidence>
<dbReference type="GO" id="GO:0008237">
    <property type="term" value="F:metallopeptidase activity"/>
    <property type="evidence" value="ECO:0007669"/>
    <property type="project" value="UniProtKB-KW"/>
</dbReference>
<keyword evidence="3" id="KW-0645">Protease</keyword>
<evidence type="ECO:0000313" key="4">
    <source>
        <dbReference type="Proteomes" id="UP000662814"/>
    </source>
</evidence>
<feature type="transmembrane region" description="Helical" evidence="1">
    <location>
        <begin position="32"/>
        <end position="52"/>
    </location>
</feature>
<accession>A0ABX6YJA8</accession>
<feature type="transmembrane region" description="Helical" evidence="1">
    <location>
        <begin position="217"/>
        <end position="237"/>
    </location>
</feature>
<evidence type="ECO:0000256" key="1">
    <source>
        <dbReference type="SAM" id="Phobius"/>
    </source>
</evidence>
<sequence length="315" mass="34233">MTASQPTASPQRHAQPPVRSGNIRAFVGRHPLLGFFVLANVLSWAAWTPYILSNNGLGVWDYSFPEWLGTAQFSGVLPGAYLGPIASALLITALADGRSGLRAWAKRLWKWRVSVRWYIITIVGVPAAIIASALVFSGGQIQAPSLLVLAALVPGLILQMVTTGLAEEPGWRDFALPRLQARFSPMKASFILGPLWALWHMPLFLSDWGGWPDAAWWRPLEFAAFCITFNIVMTWVFNRTGQSLPLSMLMHVSVNNFVSIAWSDMFPMLDVSLAQTSLLFGSTIAAIAIVAATRGRLGYVVPRASATAASGALRG</sequence>
<keyword evidence="3" id="KW-0482">Metalloprotease</keyword>
<feature type="transmembrane region" description="Helical" evidence="1">
    <location>
        <begin position="143"/>
        <end position="166"/>
    </location>
</feature>
<organism evidence="3 4">
    <name type="scientific">Paramicrobacterium chengjingii</name>
    <dbReference type="NCBI Taxonomy" id="2769067"/>
    <lineage>
        <taxon>Bacteria</taxon>
        <taxon>Bacillati</taxon>
        <taxon>Actinomycetota</taxon>
        <taxon>Actinomycetes</taxon>
        <taxon>Micrococcales</taxon>
        <taxon>Microbacteriaceae</taxon>
        <taxon>Paramicrobacterium</taxon>
    </lineage>
</organism>
<feature type="transmembrane region" description="Helical" evidence="1">
    <location>
        <begin position="72"/>
        <end position="94"/>
    </location>
</feature>
<dbReference type="RefSeq" id="WP_198248098.1">
    <property type="nucleotide sequence ID" value="NZ_CP061169.1"/>
</dbReference>